<feature type="region of interest" description="Disordered" evidence="1">
    <location>
        <begin position="467"/>
        <end position="492"/>
    </location>
</feature>
<feature type="compositionally biased region" description="Basic and acidic residues" evidence="1">
    <location>
        <begin position="467"/>
        <end position="476"/>
    </location>
</feature>
<feature type="chain" id="PRO_5037169549" evidence="2">
    <location>
        <begin position="26"/>
        <end position="688"/>
    </location>
</feature>
<gene>
    <name evidence="3" type="ORF">KDA27_03935</name>
</gene>
<reference evidence="3" key="1">
    <citation type="submission" date="2020-04" db="EMBL/GenBank/DDBJ databases">
        <authorList>
            <person name="Zhang T."/>
        </authorList>
    </citation>
    <scope>NUCLEOTIDE SEQUENCE</scope>
    <source>
        <strain evidence="3">HKST-UBA02</strain>
    </source>
</reference>
<evidence type="ECO:0000313" key="4">
    <source>
        <dbReference type="Proteomes" id="UP000739538"/>
    </source>
</evidence>
<name>A0A956N981_UNCEI</name>
<dbReference type="Proteomes" id="UP000739538">
    <property type="component" value="Unassembled WGS sequence"/>
</dbReference>
<evidence type="ECO:0000313" key="3">
    <source>
        <dbReference type="EMBL" id="MCA9754929.1"/>
    </source>
</evidence>
<evidence type="ECO:0000256" key="2">
    <source>
        <dbReference type="SAM" id="SignalP"/>
    </source>
</evidence>
<sequence length="688" mass="72380">MPRPYLVTFALSLAMVGMLPTYAHSGPNAGGTLVLHAPVPSIYTTDGGYCGSSGLTDCTGATTRFDSQDPIVVFVLASFFQDAAPRLAGVTFGLEYSDCVAVIGGESCADFELANPDWPAPGSGTAVTWTTAQTDHLIEVYAFELYATSSDGCTFGLAPHPDQGGLFADDAVPSNLDPIQDFGTFGFYTEGRLPCAFPIAACCFDDGHCEVLNEMECRSAGGSWETGEASCTPNPCPQPPTGACCTPVGGCEVRTEAECDATGHTYLGDGTDCSPNPCPQPPEGACCFQDGDCFLFDIWECADRGGDYLGDDAVCDPNPCPQPHAGACCLPNGDCLVRVESYCQNHGGEYQGDDTSCDPNPCPQPVGACCFEDMTCLVLEIGPCELDDGRFLGDGIACDPNPCEGPAGACCFADGTCEVLFEGECALRGGWHLGPDELCVPNPCPEEVECGFVASRDEWAHRKRQVLETQREERGQRPAQSVTDAAGGTSQSPVTGGCGALFHNADGTYEAGYGWAYGGVVPPNFGAFAEVYEVANQRVCAVHFDFTQVGNDTGQTLDVYVWEDALGQPAAILGIVVGVDPGPIEFWPRTSHHIVPVTSDCSSNGAWVGYWGNWPGDTAGWYVAADLDGFGGCPATLIAPGIGYPTGWNNVSIIWGPTRALGISAEFVDCGTVPVVESSWGKVKSLFR</sequence>
<dbReference type="EMBL" id="JAGQHS010000012">
    <property type="protein sequence ID" value="MCA9754929.1"/>
    <property type="molecule type" value="Genomic_DNA"/>
</dbReference>
<protein>
    <submittedName>
        <fullName evidence="3">Uncharacterized protein</fullName>
    </submittedName>
</protein>
<feature type="compositionally biased region" description="Polar residues" evidence="1">
    <location>
        <begin position="478"/>
        <end position="492"/>
    </location>
</feature>
<accession>A0A956N981</accession>
<comment type="caution">
    <text evidence="3">The sequence shown here is derived from an EMBL/GenBank/DDBJ whole genome shotgun (WGS) entry which is preliminary data.</text>
</comment>
<organism evidence="3 4">
    <name type="scientific">Eiseniibacteriota bacterium</name>
    <dbReference type="NCBI Taxonomy" id="2212470"/>
    <lineage>
        <taxon>Bacteria</taxon>
        <taxon>Candidatus Eiseniibacteriota</taxon>
    </lineage>
</organism>
<dbReference type="AlphaFoldDB" id="A0A956N981"/>
<reference evidence="3" key="2">
    <citation type="journal article" date="2021" name="Microbiome">
        <title>Successional dynamics and alternative stable states in a saline activated sludge microbial community over 9 years.</title>
        <authorList>
            <person name="Wang Y."/>
            <person name="Ye J."/>
            <person name="Ju F."/>
            <person name="Liu L."/>
            <person name="Boyd J.A."/>
            <person name="Deng Y."/>
            <person name="Parks D.H."/>
            <person name="Jiang X."/>
            <person name="Yin X."/>
            <person name="Woodcroft B.J."/>
            <person name="Tyson G.W."/>
            <person name="Hugenholtz P."/>
            <person name="Polz M.F."/>
            <person name="Zhang T."/>
        </authorList>
    </citation>
    <scope>NUCLEOTIDE SEQUENCE</scope>
    <source>
        <strain evidence="3">HKST-UBA02</strain>
    </source>
</reference>
<evidence type="ECO:0000256" key="1">
    <source>
        <dbReference type="SAM" id="MobiDB-lite"/>
    </source>
</evidence>
<feature type="signal peptide" evidence="2">
    <location>
        <begin position="1"/>
        <end position="25"/>
    </location>
</feature>
<keyword evidence="2" id="KW-0732">Signal</keyword>
<proteinExistence type="predicted"/>